<name>W7QTN6_9ALTE</name>
<evidence type="ECO:0000313" key="2">
    <source>
        <dbReference type="EMBL" id="EWH08795.1"/>
    </source>
</evidence>
<feature type="non-terminal residue" evidence="2">
    <location>
        <position position="1"/>
    </location>
</feature>
<proteinExistence type="predicted"/>
<protein>
    <submittedName>
        <fullName evidence="2">Lipoprotein</fullName>
    </submittedName>
</protein>
<dbReference type="AlphaFoldDB" id="W7QTN6"/>
<organism evidence="2 3">
    <name type="scientific">Catenovulum agarivorans DS-2</name>
    <dbReference type="NCBI Taxonomy" id="1328313"/>
    <lineage>
        <taxon>Bacteria</taxon>
        <taxon>Pseudomonadati</taxon>
        <taxon>Pseudomonadota</taxon>
        <taxon>Gammaproteobacteria</taxon>
        <taxon>Alteromonadales</taxon>
        <taxon>Alteromonadaceae</taxon>
        <taxon>Catenovulum</taxon>
    </lineage>
</organism>
<dbReference type="eggNOG" id="ENOG5032AP4">
    <property type="taxonomic scope" value="Bacteria"/>
</dbReference>
<accession>W7QTN6</accession>
<gene>
    <name evidence="2" type="ORF">DS2_15829</name>
</gene>
<keyword evidence="2" id="KW-0449">Lipoprotein</keyword>
<keyword evidence="1" id="KW-0472">Membrane</keyword>
<evidence type="ECO:0000313" key="3">
    <source>
        <dbReference type="Proteomes" id="UP000019276"/>
    </source>
</evidence>
<keyword evidence="1" id="KW-0812">Transmembrane</keyword>
<dbReference type="EMBL" id="ARZY01000037">
    <property type="protein sequence ID" value="EWH08795.1"/>
    <property type="molecule type" value="Genomic_DNA"/>
</dbReference>
<evidence type="ECO:0000256" key="1">
    <source>
        <dbReference type="SAM" id="Phobius"/>
    </source>
</evidence>
<sequence>VFGFFYSLVICISGFVMYSKIVISLFLLFSLIGCSNRVIHLVDDNGKEVGECTAGYYLHFYGLEDSIDYMLYQCAKGFIDKGYKVSGVLPLDRDYTLPKPPEGESWNKKLAMSHFKNGKITERKLGYVLAAIEYEYYLKIVDAEKRFAKGNIDETAFNKITQEAEFVWRGE</sequence>
<comment type="caution">
    <text evidence="2">The sequence shown here is derived from an EMBL/GenBank/DDBJ whole genome shotgun (WGS) entry which is preliminary data.</text>
</comment>
<keyword evidence="1" id="KW-1133">Transmembrane helix</keyword>
<dbReference type="RefSeq" id="WP_326979555.1">
    <property type="nucleotide sequence ID" value="NZ_ARZY01000037.1"/>
</dbReference>
<keyword evidence="3" id="KW-1185">Reference proteome</keyword>
<reference evidence="2 3" key="1">
    <citation type="journal article" date="2014" name="Genome Announc.">
        <title>Draft Genome Sequence of the Agar-Degrading Bacterium Catenovulum sp. Strain DS-2, Isolated from Intestines of Haliotis diversicolor.</title>
        <authorList>
            <person name="Shan D."/>
            <person name="Li X."/>
            <person name="Gu Z."/>
            <person name="Wei G."/>
            <person name="Gao Z."/>
            <person name="Shao Z."/>
        </authorList>
    </citation>
    <scope>NUCLEOTIDE SEQUENCE [LARGE SCALE GENOMIC DNA]</scope>
    <source>
        <strain evidence="2 3">DS-2</strain>
    </source>
</reference>
<feature type="transmembrane region" description="Helical" evidence="1">
    <location>
        <begin position="6"/>
        <end position="29"/>
    </location>
</feature>
<dbReference type="Proteomes" id="UP000019276">
    <property type="component" value="Unassembled WGS sequence"/>
</dbReference>